<reference evidence="7 9" key="1">
    <citation type="submission" date="2020-01" db="EMBL/GenBank/DDBJ databases">
        <authorList>
            <consortium name="DOE Joint Genome Institute"/>
            <person name="Haridas S."/>
            <person name="Albert R."/>
            <person name="Binder M."/>
            <person name="Bloem J."/>
            <person name="Labutti K."/>
            <person name="Salamov A."/>
            <person name="Andreopoulos B."/>
            <person name="Baker S.E."/>
            <person name="Barry K."/>
            <person name="Bills G."/>
            <person name="Bluhm B.H."/>
            <person name="Cannon C."/>
            <person name="Castanera R."/>
            <person name="Culley D.E."/>
            <person name="Daum C."/>
            <person name="Ezra D."/>
            <person name="Gonzalez J.B."/>
            <person name="Henrissat B."/>
            <person name="Kuo A."/>
            <person name="Liang C."/>
            <person name="Lipzen A."/>
            <person name="Lutzoni F."/>
            <person name="Magnuson J."/>
            <person name="Mondo S."/>
            <person name="Nolan M."/>
            <person name="Ohm R."/>
            <person name="Pangilinan J."/>
            <person name="Park H.-J."/>
            <person name="Ramirez L."/>
            <person name="Alfaro M."/>
            <person name="Sun H."/>
            <person name="Tritt A."/>
            <person name="Yoshinaga Y."/>
            <person name="Zwiers L.-H."/>
            <person name="Turgeon B.G."/>
            <person name="Goodwin S.B."/>
            <person name="Spatafora J.W."/>
            <person name="Crous P.W."/>
            <person name="Grigoriev I.V."/>
        </authorList>
    </citation>
    <scope>NUCLEOTIDE SEQUENCE</scope>
    <source>
        <strain evidence="7 9">CBS 781.70</strain>
    </source>
</reference>
<dbReference type="GO" id="GO:0000978">
    <property type="term" value="F:RNA polymerase II cis-regulatory region sequence-specific DNA binding"/>
    <property type="evidence" value="ECO:0007669"/>
    <property type="project" value="TreeGrafter"/>
</dbReference>
<feature type="compositionally biased region" description="Polar residues" evidence="5">
    <location>
        <begin position="479"/>
        <end position="488"/>
    </location>
</feature>
<keyword evidence="8" id="KW-1185">Reference proteome</keyword>
<dbReference type="InterPro" id="IPR036236">
    <property type="entry name" value="Znf_C2H2_sf"/>
</dbReference>
<feature type="domain" description="C2H2-type" evidence="6">
    <location>
        <begin position="376"/>
        <end position="403"/>
    </location>
</feature>
<feature type="region of interest" description="Disordered" evidence="5">
    <location>
        <begin position="107"/>
        <end position="154"/>
    </location>
</feature>
<dbReference type="Pfam" id="PF00096">
    <property type="entry name" value="zf-C2H2"/>
    <property type="match status" value="1"/>
</dbReference>
<feature type="compositionally biased region" description="Basic residues" evidence="5">
    <location>
        <begin position="437"/>
        <end position="448"/>
    </location>
</feature>
<protein>
    <recommendedName>
        <fullName evidence="6">C2H2-type domain-containing protein</fullName>
    </recommendedName>
</protein>
<evidence type="ECO:0000256" key="3">
    <source>
        <dbReference type="ARBA" id="ARBA00022833"/>
    </source>
</evidence>
<feature type="region of interest" description="Disordered" evidence="5">
    <location>
        <begin position="533"/>
        <end position="559"/>
    </location>
</feature>
<feature type="region of interest" description="Disordered" evidence="5">
    <location>
        <begin position="274"/>
        <end position="294"/>
    </location>
</feature>
<sequence>MLSTPNSSIERRRTTHRRQNSTPQLESANVRPLPAIVQRQTNQGHRRGMSLDIPRNPYKRTRSPPLSSMITTPTQELESTVSIANPHTGQDPQQHPTQVAQLQNMPQLGQQNQHHQSLGPRAAYSPDPTQYNASLTTHSQPATPRSPLKSPEERLREFRERINEFSDLGIIQVNILPTPMATPQKQTNTAPHGDNLDVAPMPSSFGDVTEINLDPPGMEQVFSMNVDNPESDRENESSYYSSDAFSPERSPTVSPQLRSTATFGGFPVTPAPPISFSPSTTPYMPSSQAGDDLDALLSSPQFHPGSPSAGVQVAGMYLNASIEDTGISSAEVQAFIGEQDPVSHKWTCLFPQCRKTFGRKENIKAHVQTHLGDRQFRCNDCNKCFVRQHDLKRHAKIHFGDKPHKCLCGTAFQRQDALTRHRQRGMCSGAFPNAVRKTARRGRPKKKRPELEQRVEKALRARIMDKEEETGLEIHSSGPYASSLSGASEGSYPISPATSPPPFDATQFTTLGGDTQEDVSFSDLKFSIDEIESESFTSSPSATGGANRDGPASLTEEFPLPPSLVQADVELPGIVKWNSLPHGLDPKTPPASPPLGTISPAQLGSPTKSLQSFDADEKIHFGLARSRVSSAGETPPTSPMDSQMMGGAQDLESREEELKLAEDLKMIGQDMEGMGSSLGVNMGPSGVFCDVDLFCDVGMGNAAPGEWSEENWGW</sequence>
<dbReference type="PANTHER" id="PTHR23235:SF120">
    <property type="entry name" value="KRUPPEL-LIKE FACTOR 15"/>
    <property type="match status" value="1"/>
</dbReference>
<dbReference type="InterPro" id="IPR013087">
    <property type="entry name" value="Znf_C2H2_type"/>
</dbReference>
<feature type="region of interest" description="Disordered" evidence="5">
    <location>
        <begin position="1"/>
        <end position="78"/>
    </location>
</feature>
<dbReference type="GeneID" id="54420713"/>
<feature type="domain" description="C2H2-type" evidence="6">
    <location>
        <begin position="346"/>
        <end position="375"/>
    </location>
</feature>
<feature type="compositionally biased region" description="Polar residues" evidence="5">
    <location>
        <begin position="127"/>
        <end position="143"/>
    </location>
</feature>
<reference evidence="9" key="3">
    <citation type="submission" date="2025-04" db="UniProtKB">
        <authorList>
            <consortium name="RefSeq"/>
        </authorList>
    </citation>
    <scope>IDENTIFICATION</scope>
    <source>
        <strain evidence="9">CBS 781.70</strain>
    </source>
</reference>
<dbReference type="SUPFAM" id="SSF57667">
    <property type="entry name" value="beta-beta-alpha zinc fingers"/>
    <property type="match status" value="2"/>
</dbReference>
<feature type="compositionally biased region" description="Polar residues" evidence="5">
    <location>
        <begin position="534"/>
        <end position="544"/>
    </location>
</feature>
<dbReference type="GO" id="GO:0000981">
    <property type="term" value="F:DNA-binding transcription factor activity, RNA polymerase II-specific"/>
    <property type="evidence" value="ECO:0007669"/>
    <property type="project" value="TreeGrafter"/>
</dbReference>
<dbReference type="SMART" id="SM00355">
    <property type="entry name" value="ZnF_C2H2"/>
    <property type="match status" value="2"/>
</dbReference>
<name>A0A6G1FUF0_9PEZI</name>
<feature type="compositionally biased region" description="Polar residues" evidence="5">
    <location>
        <begin position="237"/>
        <end position="259"/>
    </location>
</feature>
<feature type="region of interest" description="Disordered" evidence="5">
    <location>
        <begin position="436"/>
        <end position="455"/>
    </location>
</feature>
<keyword evidence="1" id="KW-0479">Metal-binding</keyword>
<feature type="compositionally biased region" description="Polar residues" evidence="5">
    <location>
        <begin position="107"/>
        <end position="116"/>
    </location>
</feature>
<feature type="compositionally biased region" description="Polar residues" evidence="5">
    <location>
        <begin position="276"/>
        <end position="289"/>
    </location>
</feature>
<dbReference type="RefSeq" id="XP_033530959.1">
    <property type="nucleotide sequence ID" value="XM_033680143.1"/>
</dbReference>
<evidence type="ECO:0000313" key="9">
    <source>
        <dbReference type="RefSeq" id="XP_033530959.1"/>
    </source>
</evidence>
<dbReference type="PANTHER" id="PTHR23235">
    <property type="entry name" value="KRUEPPEL-LIKE TRANSCRIPTION FACTOR"/>
    <property type="match status" value="1"/>
</dbReference>
<dbReference type="Gene3D" id="3.30.160.60">
    <property type="entry name" value="Classic Zinc Finger"/>
    <property type="match status" value="2"/>
</dbReference>
<dbReference type="EMBL" id="ML975173">
    <property type="protein sequence ID" value="KAF1809328.1"/>
    <property type="molecule type" value="Genomic_DNA"/>
</dbReference>
<reference evidence="9" key="2">
    <citation type="submission" date="2020-04" db="EMBL/GenBank/DDBJ databases">
        <authorList>
            <consortium name="NCBI Genome Project"/>
        </authorList>
    </citation>
    <scope>NUCLEOTIDE SEQUENCE</scope>
    <source>
        <strain evidence="9">CBS 781.70</strain>
    </source>
</reference>
<keyword evidence="2 4" id="KW-0863">Zinc-finger</keyword>
<dbReference type="PROSITE" id="PS00028">
    <property type="entry name" value="ZINC_FINGER_C2H2_1"/>
    <property type="match status" value="2"/>
</dbReference>
<dbReference type="GO" id="GO:0008270">
    <property type="term" value="F:zinc ion binding"/>
    <property type="evidence" value="ECO:0007669"/>
    <property type="project" value="UniProtKB-KW"/>
</dbReference>
<evidence type="ECO:0000256" key="5">
    <source>
        <dbReference type="SAM" id="MobiDB-lite"/>
    </source>
</evidence>
<proteinExistence type="predicted"/>
<organism evidence="7">
    <name type="scientific">Eremomyces bilateralis CBS 781.70</name>
    <dbReference type="NCBI Taxonomy" id="1392243"/>
    <lineage>
        <taxon>Eukaryota</taxon>
        <taxon>Fungi</taxon>
        <taxon>Dikarya</taxon>
        <taxon>Ascomycota</taxon>
        <taxon>Pezizomycotina</taxon>
        <taxon>Dothideomycetes</taxon>
        <taxon>Dothideomycetes incertae sedis</taxon>
        <taxon>Eremomycetales</taxon>
        <taxon>Eremomycetaceae</taxon>
        <taxon>Eremomyces</taxon>
    </lineage>
</organism>
<evidence type="ECO:0000259" key="6">
    <source>
        <dbReference type="PROSITE" id="PS50157"/>
    </source>
</evidence>
<feature type="region of interest" description="Disordered" evidence="5">
    <location>
        <begin position="467"/>
        <end position="516"/>
    </location>
</feature>
<evidence type="ECO:0000313" key="8">
    <source>
        <dbReference type="Proteomes" id="UP000504638"/>
    </source>
</evidence>
<dbReference type="Proteomes" id="UP000504638">
    <property type="component" value="Unplaced"/>
</dbReference>
<evidence type="ECO:0000256" key="1">
    <source>
        <dbReference type="ARBA" id="ARBA00022723"/>
    </source>
</evidence>
<evidence type="ECO:0000313" key="7">
    <source>
        <dbReference type="EMBL" id="KAF1809328.1"/>
    </source>
</evidence>
<keyword evidence="3" id="KW-0862">Zinc</keyword>
<gene>
    <name evidence="7 9" type="ORF">P152DRAFT_461510</name>
</gene>
<evidence type="ECO:0000256" key="2">
    <source>
        <dbReference type="ARBA" id="ARBA00022771"/>
    </source>
</evidence>
<evidence type="ECO:0000256" key="4">
    <source>
        <dbReference type="PROSITE-ProRule" id="PRU00042"/>
    </source>
</evidence>
<dbReference type="PROSITE" id="PS50157">
    <property type="entry name" value="ZINC_FINGER_C2H2_2"/>
    <property type="match status" value="2"/>
</dbReference>
<dbReference type="OrthoDB" id="8117402at2759"/>
<feature type="compositionally biased region" description="Polar residues" evidence="5">
    <location>
        <begin position="64"/>
        <end position="78"/>
    </location>
</feature>
<accession>A0A6G1FUF0</accession>
<feature type="region of interest" description="Disordered" evidence="5">
    <location>
        <begin position="225"/>
        <end position="259"/>
    </location>
</feature>
<dbReference type="AlphaFoldDB" id="A0A6G1FUF0"/>